<sequence length="554" mass="64093">METRLCVSCKKQFSLDATDLGFYEKMGVPPPALCPECRFKRRAVFRNERTLYKNTCKLCGKSVVTMFHPRSPYIIYCNDCWLSDKWDAKTYAQSYDSSRPFFDQLGELSQKVPKSATYSSIHTGPNINSEYTNFAGGNKDCYLCFNSGPKNENCAYSRGLMNSRDTFDTYFGQETERTYEGVNVQKNSGVAWGQNILECLDSWFLLNCSGVQNCFGCVNLRHKSYYFLNERLSKDEWKKKVSEIVGSYRNIENFKKKFEEHFKKFPRRENNNLKSVNSTGEYIFESKNCQSVFEVANGEDLRYVFSVKVLKDSYDQIGHGRNSELLLEGVGVGVSQKVIAGWWVESCHNVEYSFATRSSEYCFGCDGVRNGKYSILNKQYGEEEYKKLRVKIIEELKSKNLYGLFMPPELAFFGYNETVGQDNLPLIKEEVLAQGFRWQDDIPATRGQETLKPEQIPDHIKDVSDSILRETLACVSCGRNYRLIKPELEMYRKALIPIPRRCFNCRHTERLVRRGPFKLFDRKCDKCGKGIKTNFAPDRPEIVYCESCYQNEVI</sequence>
<proteinExistence type="predicted"/>
<gene>
    <name evidence="1" type="ORF">A3B25_01230</name>
</gene>
<accession>A0A1G2GTW9</accession>
<dbReference type="AlphaFoldDB" id="A0A1G2GTW9"/>
<name>A0A1G2GTW9_9BACT</name>
<organism evidence="1 2">
    <name type="scientific">Candidatus Ryanbacteria bacterium RIFCSPLOWO2_01_FULL_48_26</name>
    <dbReference type="NCBI Taxonomy" id="1802126"/>
    <lineage>
        <taxon>Bacteria</taxon>
        <taxon>Candidatus Ryaniibacteriota</taxon>
    </lineage>
</organism>
<evidence type="ECO:0008006" key="3">
    <source>
        <dbReference type="Google" id="ProtNLM"/>
    </source>
</evidence>
<evidence type="ECO:0000313" key="2">
    <source>
        <dbReference type="Proteomes" id="UP000179106"/>
    </source>
</evidence>
<reference evidence="1 2" key="1">
    <citation type="journal article" date="2016" name="Nat. Commun.">
        <title>Thousands of microbial genomes shed light on interconnected biogeochemical processes in an aquifer system.</title>
        <authorList>
            <person name="Anantharaman K."/>
            <person name="Brown C.T."/>
            <person name="Hug L.A."/>
            <person name="Sharon I."/>
            <person name="Castelle C.J."/>
            <person name="Probst A.J."/>
            <person name="Thomas B.C."/>
            <person name="Singh A."/>
            <person name="Wilkins M.J."/>
            <person name="Karaoz U."/>
            <person name="Brodie E.L."/>
            <person name="Williams K.H."/>
            <person name="Hubbard S.S."/>
            <person name="Banfield J.F."/>
        </authorList>
    </citation>
    <scope>NUCLEOTIDE SEQUENCE [LARGE SCALE GENOMIC DNA]</scope>
</reference>
<evidence type="ECO:0000313" key="1">
    <source>
        <dbReference type="EMBL" id="OGZ53652.1"/>
    </source>
</evidence>
<comment type="caution">
    <text evidence="1">The sequence shown here is derived from an EMBL/GenBank/DDBJ whole genome shotgun (WGS) entry which is preliminary data.</text>
</comment>
<dbReference type="Proteomes" id="UP000179106">
    <property type="component" value="Unassembled WGS sequence"/>
</dbReference>
<dbReference type="EMBL" id="MHNW01000014">
    <property type="protein sequence ID" value="OGZ53652.1"/>
    <property type="molecule type" value="Genomic_DNA"/>
</dbReference>
<protein>
    <recommendedName>
        <fullName evidence="3">Zinc-binding domain-containing protein</fullName>
    </recommendedName>
</protein>